<evidence type="ECO:0000256" key="3">
    <source>
        <dbReference type="ARBA" id="ARBA00023027"/>
    </source>
</evidence>
<dbReference type="PANTHER" id="PTHR42789:SF1">
    <property type="entry name" value="D-ISOMER SPECIFIC 2-HYDROXYACID DEHYDROGENASE FAMILY PROTEIN (AFU_ORTHOLOGUE AFUA_6G10090)"/>
    <property type="match status" value="1"/>
</dbReference>
<comment type="similarity">
    <text evidence="1 4">Belongs to the D-isomer specific 2-hydroxyacid dehydrogenase family.</text>
</comment>
<evidence type="ECO:0000256" key="1">
    <source>
        <dbReference type="ARBA" id="ARBA00005854"/>
    </source>
</evidence>
<evidence type="ECO:0000256" key="4">
    <source>
        <dbReference type="RuleBase" id="RU003719"/>
    </source>
</evidence>
<evidence type="ECO:0000313" key="8">
    <source>
        <dbReference type="Proteomes" id="UP000595917"/>
    </source>
</evidence>
<accession>A0A7T7XNF9</accession>
<evidence type="ECO:0000259" key="5">
    <source>
        <dbReference type="Pfam" id="PF00389"/>
    </source>
</evidence>
<reference evidence="7" key="1">
    <citation type="submission" date="2021-01" db="EMBL/GenBank/DDBJ databases">
        <title>Description of Breznakiella homolactica.</title>
        <authorList>
            <person name="Song Y."/>
            <person name="Brune A."/>
        </authorList>
    </citation>
    <scope>NUCLEOTIDE SEQUENCE</scope>
    <source>
        <strain evidence="7">RmG30</strain>
    </source>
</reference>
<dbReference type="SUPFAM" id="SSF52283">
    <property type="entry name" value="Formate/glycerate dehydrogenase catalytic domain-like"/>
    <property type="match status" value="1"/>
</dbReference>
<dbReference type="GO" id="GO:0051287">
    <property type="term" value="F:NAD binding"/>
    <property type="evidence" value="ECO:0007669"/>
    <property type="project" value="InterPro"/>
</dbReference>
<dbReference type="FunFam" id="3.40.50.720:FF:000203">
    <property type="entry name" value="D-3-phosphoglycerate dehydrogenase (SerA)"/>
    <property type="match status" value="1"/>
</dbReference>
<dbReference type="Proteomes" id="UP000595917">
    <property type="component" value="Chromosome"/>
</dbReference>
<keyword evidence="3" id="KW-0520">NAD</keyword>
<dbReference type="EMBL" id="CP067089">
    <property type="protein sequence ID" value="QQO09579.1"/>
    <property type="molecule type" value="Genomic_DNA"/>
</dbReference>
<dbReference type="InterPro" id="IPR036291">
    <property type="entry name" value="NAD(P)-bd_dom_sf"/>
</dbReference>
<feature type="domain" description="D-isomer specific 2-hydroxyacid dehydrogenase catalytic" evidence="5">
    <location>
        <begin position="23"/>
        <end position="317"/>
    </location>
</feature>
<evidence type="ECO:0000259" key="6">
    <source>
        <dbReference type="Pfam" id="PF02826"/>
    </source>
</evidence>
<evidence type="ECO:0000256" key="2">
    <source>
        <dbReference type="ARBA" id="ARBA00023002"/>
    </source>
</evidence>
<gene>
    <name evidence="7" type="ORF">JFL75_01275</name>
</gene>
<protein>
    <submittedName>
        <fullName evidence="7">Phosphoglycerate dehydrogenase</fullName>
    </submittedName>
</protein>
<evidence type="ECO:0000313" key="7">
    <source>
        <dbReference type="EMBL" id="QQO09579.1"/>
    </source>
</evidence>
<dbReference type="GO" id="GO:0016616">
    <property type="term" value="F:oxidoreductase activity, acting on the CH-OH group of donors, NAD or NADP as acceptor"/>
    <property type="evidence" value="ECO:0007669"/>
    <property type="project" value="InterPro"/>
</dbReference>
<dbReference type="InterPro" id="IPR006140">
    <property type="entry name" value="D-isomer_DH_NAD-bd"/>
</dbReference>
<dbReference type="SUPFAM" id="SSF51735">
    <property type="entry name" value="NAD(P)-binding Rossmann-fold domains"/>
    <property type="match status" value="1"/>
</dbReference>
<dbReference type="Pfam" id="PF02826">
    <property type="entry name" value="2-Hacid_dh_C"/>
    <property type="match status" value="1"/>
</dbReference>
<keyword evidence="8" id="KW-1185">Reference proteome</keyword>
<dbReference type="RefSeq" id="WP_215626882.1">
    <property type="nucleotide sequence ID" value="NZ_CP067089.2"/>
</dbReference>
<name>A0A7T7XNF9_9SPIR</name>
<organism evidence="7 8">
    <name type="scientific">Breznakiella homolactica</name>
    <dbReference type="NCBI Taxonomy" id="2798577"/>
    <lineage>
        <taxon>Bacteria</taxon>
        <taxon>Pseudomonadati</taxon>
        <taxon>Spirochaetota</taxon>
        <taxon>Spirochaetia</taxon>
        <taxon>Spirochaetales</taxon>
        <taxon>Breznakiellaceae</taxon>
        <taxon>Breznakiella</taxon>
    </lineage>
</organism>
<dbReference type="InterPro" id="IPR006139">
    <property type="entry name" value="D-isomer_2_OHA_DH_cat_dom"/>
</dbReference>
<feature type="domain" description="D-isomer specific 2-hydroxyacid dehydrogenase NAD-binding" evidence="6">
    <location>
        <begin position="115"/>
        <end position="287"/>
    </location>
</feature>
<proteinExistence type="inferred from homology"/>
<dbReference type="Gene3D" id="3.40.50.720">
    <property type="entry name" value="NAD(P)-binding Rossmann-like Domain"/>
    <property type="match status" value="2"/>
</dbReference>
<dbReference type="PANTHER" id="PTHR42789">
    <property type="entry name" value="D-ISOMER SPECIFIC 2-HYDROXYACID DEHYDROGENASE FAMILY PROTEIN (AFU_ORTHOLOGUE AFUA_6G10090)"/>
    <property type="match status" value="1"/>
</dbReference>
<dbReference type="CDD" id="cd12172">
    <property type="entry name" value="PGDH_like_2"/>
    <property type="match status" value="1"/>
</dbReference>
<dbReference type="InterPro" id="IPR029753">
    <property type="entry name" value="D-isomer_DH_CS"/>
</dbReference>
<sequence length="326" mass="35776">MKVLISLPWKRDDILRLDEFTKKLEAAGCRVTVSPGTARMTEEELIRAAQGCCAHICGGDAWTSKAMDALPEIRIISRIGVGHETVDIEAARNRGIAVTVTPGAGAQYVAEYAFTALLALSRRLYQNDTQMREGNWSPVIGRSVSGKTLGVVGFGLIGRQLARWAQGFGMKITAYDPKEDPDYARSNQITYLPLEELLRTSDYISLHLPLLPSTRNLIGEKELAMMKKTAVLINTARGGIVDEDALFRALQKKQIEGAALDVFCNEPLREKSRFAALDNILLTPHIAGGTYEGLTSIVEMAVDNVLKIINGETPPGQITPLRRNKE</sequence>
<keyword evidence="2 4" id="KW-0560">Oxidoreductase</keyword>
<dbReference type="PROSITE" id="PS00671">
    <property type="entry name" value="D_2_HYDROXYACID_DH_3"/>
    <property type="match status" value="1"/>
</dbReference>
<dbReference type="InterPro" id="IPR050857">
    <property type="entry name" value="D-2-hydroxyacid_DH"/>
</dbReference>
<dbReference type="Pfam" id="PF00389">
    <property type="entry name" value="2-Hacid_dh"/>
    <property type="match status" value="1"/>
</dbReference>
<dbReference type="KEGG" id="bhc:JFL75_01275"/>
<dbReference type="AlphaFoldDB" id="A0A7T7XNF9"/>